<dbReference type="RefSeq" id="XP_060304177.1">
    <property type="nucleotide sequence ID" value="XM_060441128.1"/>
</dbReference>
<keyword evidence="4" id="KW-1185">Reference proteome</keyword>
<evidence type="ECO:0000313" key="3">
    <source>
        <dbReference type="EMBL" id="KAK0735300.1"/>
    </source>
</evidence>
<keyword evidence="2" id="KW-0732">Signal</keyword>
<sequence length="85" mass="9126">MPLTSRLVMLALLRTSCASHWTDFLSLISSVGRAIRYSMLPSDNCSELKVLDSRLRSGSGGDPSGGADIINDGRCRIPDGPAFSR</sequence>
<dbReference type="EMBL" id="JAUIRO010000001">
    <property type="protein sequence ID" value="KAK0735300.1"/>
    <property type="molecule type" value="Genomic_DNA"/>
</dbReference>
<feature type="signal peptide" evidence="2">
    <location>
        <begin position="1"/>
        <end position="18"/>
    </location>
</feature>
<name>A0AA40BJC1_9PEZI</name>
<evidence type="ECO:0000313" key="4">
    <source>
        <dbReference type="Proteomes" id="UP001172101"/>
    </source>
</evidence>
<evidence type="ECO:0008006" key="5">
    <source>
        <dbReference type="Google" id="ProtNLM"/>
    </source>
</evidence>
<comment type="caution">
    <text evidence="3">The sequence shown here is derived from an EMBL/GenBank/DDBJ whole genome shotgun (WGS) entry which is preliminary data.</text>
</comment>
<dbReference type="AlphaFoldDB" id="A0AA40BJC1"/>
<reference evidence="3" key="1">
    <citation type="submission" date="2023-06" db="EMBL/GenBank/DDBJ databases">
        <title>Genome-scale phylogeny and comparative genomics of the fungal order Sordariales.</title>
        <authorList>
            <consortium name="Lawrence Berkeley National Laboratory"/>
            <person name="Hensen N."/>
            <person name="Bonometti L."/>
            <person name="Westerberg I."/>
            <person name="Brannstrom I.O."/>
            <person name="Guillou S."/>
            <person name="Cros-Aarteil S."/>
            <person name="Calhoun S."/>
            <person name="Haridas S."/>
            <person name="Kuo A."/>
            <person name="Mondo S."/>
            <person name="Pangilinan J."/>
            <person name="Riley R."/>
            <person name="LaButti K."/>
            <person name="Andreopoulos B."/>
            <person name="Lipzen A."/>
            <person name="Chen C."/>
            <person name="Yanf M."/>
            <person name="Daum C."/>
            <person name="Ng V."/>
            <person name="Clum A."/>
            <person name="Steindorff A."/>
            <person name="Ohm R."/>
            <person name="Martin F."/>
            <person name="Silar P."/>
            <person name="Natvig D."/>
            <person name="Lalanne C."/>
            <person name="Gautier V."/>
            <person name="Ament-velasquez S.L."/>
            <person name="Kruys A."/>
            <person name="Hutchinson M.I."/>
            <person name="Powell A.J."/>
            <person name="Barry K."/>
            <person name="Miller A.N."/>
            <person name="Grigoriev I.V."/>
            <person name="Debuchy R."/>
            <person name="Gladieux P."/>
            <person name="Thoren M.H."/>
            <person name="Johannesson H."/>
        </authorList>
    </citation>
    <scope>NUCLEOTIDE SEQUENCE</scope>
    <source>
        <strain evidence="3">SMH2392-1A</strain>
    </source>
</reference>
<organism evidence="3 4">
    <name type="scientific">Lasiosphaeria miniovina</name>
    <dbReference type="NCBI Taxonomy" id="1954250"/>
    <lineage>
        <taxon>Eukaryota</taxon>
        <taxon>Fungi</taxon>
        <taxon>Dikarya</taxon>
        <taxon>Ascomycota</taxon>
        <taxon>Pezizomycotina</taxon>
        <taxon>Sordariomycetes</taxon>
        <taxon>Sordariomycetidae</taxon>
        <taxon>Sordariales</taxon>
        <taxon>Lasiosphaeriaceae</taxon>
        <taxon>Lasiosphaeria</taxon>
    </lineage>
</organism>
<evidence type="ECO:0000256" key="2">
    <source>
        <dbReference type="SAM" id="SignalP"/>
    </source>
</evidence>
<accession>A0AA40BJC1</accession>
<evidence type="ECO:0000256" key="1">
    <source>
        <dbReference type="SAM" id="MobiDB-lite"/>
    </source>
</evidence>
<dbReference type="GeneID" id="85324398"/>
<feature type="chain" id="PRO_5041310125" description="Secreted protein" evidence="2">
    <location>
        <begin position="19"/>
        <end position="85"/>
    </location>
</feature>
<feature type="region of interest" description="Disordered" evidence="1">
    <location>
        <begin position="56"/>
        <end position="85"/>
    </location>
</feature>
<protein>
    <recommendedName>
        <fullName evidence="5">Secreted protein</fullName>
    </recommendedName>
</protein>
<dbReference type="Proteomes" id="UP001172101">
    <property type="component" value="Unassembled WGS sequence"/>
</dbReference>
<gene>
    <name evidence="3" type="ORF">B0T26DRAFT_691416</name>
</gene>
<proteinExistence type="predicted"/>